<dbReference type="GO" id="GO:0005763">
    <property type="term" value="C:mitochondrial small ribosomal subunit"/>
    <property type="evidence" value="ECO:0007669"/>
    <property type="project" value="TreeGrafter"/>
</dbReference>
<dbReference type="Gene3D" id="3.30.230.10">
    <property type="match status" value="1"/>
</dbReference>
<dbReference type="InterPro" id="IPR000754">
    <property type="entry name" value="Ribosomal_uS9"/>
</dbReference>
<dbReference type="Pfam" id="PF00380">
    <property type="entry name" value="Ribosomal_S9"/>
    <property type="match status" value="1"/>
</dbReference>
<evidence type="ECO:0000313" key="10">
    <source>
        <dbReference type="Proteomes" id="UP001652700"/>
    </source>
</evidence>
<dbReference type="PANTHER" id="PTHR21569:SF1">
    <property type="entry name" value="SMALL RIBOSOMAL SUBUNIT PROTEIN US9M"/>
    <property type="match status" value="1"/>
</dbReference>
<dbReference type="SUPFAM" id="SSF54211">
    <property type="entry name" value="Ribosomal protein S5 domain 2-like"/>
    <property type="match status" value="1"/>
</dbReference>
<dbReference type="FunCoup" id="A0A6P7FIV1">
    <property type="interactions" value="874"/>
</dbReference>
<dbReference type="InterPro" id="IPR014721">
    <property type="entry name" value="Ribsml_uS5_D2-typ_fold_subgr"/>
</dbReference>
<dbReference type="Proteomes" id="UP001652700">
    <property type="component" value="Unplaced"/>
</dbReference>
<name>A0A6P7FIV1_DIAVI</name>
<keyword evidence="10" id="KW-1185">Reference proteome</keyword>
<keyword evidence="6" id="KW-0687">Ribonucleoprotein</keyword>
<evidence type="ECO:0000256" key="4">
    <source>
        <dbReference type="ARBA" id="ARBA00022980"/>
    </source>
</evidence>
<proteinExistence type="inferred from homology"/>
<dbReference type="RefSeq" id="XP_028132978.1">
    <property type="nucleotide sequence ID" value="XM_028277177.1"/>
</dbReference>
<comment type="similarity">
    <text evidence="2">Belongs to the universal ribosomal protein uS9 family.</text>
</comment>
<dbReference type="GO" id="GO:0005743">
    <property type="term" value="C:mitochondrial inner membrane"/>
    <property type="evidence" value="ECO:0007669"/>
    <property type="project" value="UniProtKB-ARBA"/>
</dbReference>
<dbReference type="OrthoDB" id="10254627at2759"/>
<dbReference type="GO" id="GO:0003735">
    <property type="term" value="F:structural constituent of ribosome"/>
    <property type="evidence" value="ECO:0007669"/>
    <property type="project" value="InterPro"/>
</dbReference>
<organism evidence="11">
    <name type="scientific">Diabrotica virgifera virgifera</name>
    <name type="common">western corn rootworm</name>
    <dbReference type="NCBI Taxonomy" id="50390"/>
    <lineage>
        <taxon>Eukaryota</taxon>
        <taxon>Metazoa</taxon>
        <taxon>Ecdysozoa</taxon>
        <taxon>Arthropoda</taxon>
        <taxon>Hexapoda</taxon>
        <taxon>Insecta</taxon>
        <taxon>Pterygota</taxon>
        <taxon>Neoptera</taxon>
        <taxon>Endopterygota</taxon>
        <taxon>Coleoptera</taxon>
        <taxon>Polyphaga</taxon>
        <taxon>Cucujiformia</taxon>
        <taxon>Chrysomeloidea</taxon>
        <taxon>Chrysomelidae</taxon>
        <taxon>Galerucinae</taxon>
        <taxon>Diabroticina</taxon>
        <taxon>Diabroticites</taxon>
        <taxon>Diabrotica</taxon>
    </lineage>
</organism>
<evidence type="ECO:0000256" key="7">
    <source>
        <dbReference type="ARBA" id="ARBA00039318"/>
    </source>
</evidence>
<evidence type="ECO:0000256" key="3">
    <source>
        <dbReference type="ARBA" id="ARBA00022946"/>
    </source>
</evidence>
<evidence type="ECO:0000256" key="8">
    <source>
        <dbReference type="ARBA" id="ARBA00076042"/>
    </source>
</evidence>
<dbReference type="AlphaFoldDB" id="A0A6P7FIV1"/>
<evidence type="ECO:0000313" key="9">
    <source>
        <dbReference type="EnsemblMetazoa" id="XP_028132978.1"/>
    </source>
</evidence>
<dbReference type="KEGG" id="dvv:114328347"/>
<evidence type="ECO:0000256" key="2">
    <source>
        <dbReference type="ARBA" id="ARBA00005251"/>
    </source>
</evidence>
<keyword evidence="3" id="KW-0809">Transit peptide</keyword>
<dbReference type="PANTHER" id="PTHR21569">
    <property type="entry name" value="RIBOSOMAL PROTEIN S9"/>
    <property type="match status" value="1"/>
</dbReference>
<dbReference type="InParanoid" id="A0A6P7FIV1"/>
<dbReference type="GO" id="GO:0006412">
    <property type="term" value="P:translation"/>
    <property type="evidence" value="ECO:0007669"/>
    <property type="project" value="InterPro"/>
</dbReference>
<evidence type="ECO:0000256" key="6">
    <source>
        <dbReference type="ARBA" id="ARBA00023274"/>
    </source>
</evidence>
<accession>A0A6P7FIV1</accession>
<dbReference type="GeneID" id="114328347"/>
<keyword evidence="4 11" id="KW-0689">Ribosomal protein</keyword>
<evidence type="ECO:0000313" key="11">
    <source>
        <dbReference type="RefSeq" id="XP_028132978.1"/>
    </source>
</evidence>
<dbReference type="CTD" id="64965"/>
<reference evidence="11" key="1">
    <citation type="submission" date="2025-04" db="UniProtKB">
        <authorList>
            <consortium name="RefSeq"/>
        </authorList>
    </citation>
    <scope>IDENTIFICATION</scope>
    <source>
        <tissue evidence="11">Whole insect</tissue>
    </source>
</reference>
<gene>
    <name evidence="11" type="primary">LOC114328347</name>
</gene>
<evidence type="ECO:0000256" key="1">
    <source>
        <dbReference type="ARBA" id="ARBA00004173"/>
    </source>
</evidence>
<dbReference type="EnsemblMetazoa" id="XM_028277177.2">
    <property type="protein sequence ID" value="XP_028132978.1"/>
    <property type="gene ID" value="LOC114328347"/>
</dbReference>
<keyword evidence="5" id="KW-0496">Mitochondrion</keyword>
<evidence type="ECO:0000256" key="5">
    <source>
        <dbReference type="ARBA" id="ARBA00023128"/>
    </source>
</evidence>
<sequence>MFLPKINRIIDPFKSLAIQKNIAATVNGAQTMSTTVAPSEQKTEKKPISKAMKAYLERAKEHDEFMKRQKEEFLIGKRHLANMMGEDPETFTQEDVDNAIQYLFPSGLFEPKARPHMKPPEEIFPQRKAAEFDETGRPYHFLFYTGKPSYYQVLHDLTSHINDLIKFEDTMIRKNLQPDPNLTFSMSGFQWLDKQSLETKFVETLKEKDYEYFITSLERLSAMPYSYKVKDFILEYANPLINKVQSQETPKANIDKDGRQFVTIYECMRKRSRGDVTIRLPGTGKISINGEDITYFKEDQPREQLLFPLIFTSMLNKVDVECNVEGSGESAQAGALRWGIATGLRSFVDEEMVEKMRLAGLLTKDFRTRERKKPGQWGARRKFTWKKR</sequence>
<dbReference type="GO" id="GO:0003723">
    <property type="term" value="F:RNA binding"/>
    <property type="evidence" value="ECO:0007669"/>
    <property type="project" value="TreeGrafter"/>
</dbReference>
<reference evidence="9" key="2">
    <citation type="submission" date="2025-05" db="UniProtKB">
        <authorList>
            <consortium name="EnsemblMetazoa"/>
        </authorList>
    </citation>
    <scope>IDENTIFICATION</scope>
</reference>
<comment type="subcellular location">
    <subcellularLocation>
        <location evidence="1">Mitochondrion</location>
    </subcellularLocation>
</comment>
<dbReference type="InterPro" id="IPR020568">
    <property type="entry name" value="Ribosomal_Su5_D2-typ_SF"/>
</dbReference>
<protein>
    <recommendedName>
        <fullName evidence="7">Small ribosomal subunit protein uS9m</fullName>
    </recommendedName>
    <alternativeName>
        <fullName evidence="8">28S ribosomal protein S9, mitochondrial</fullName>
    </alternativeName>
</protein>
<dbReference type="FunFam" id="3.30.230.10:FF:000035">
    <property type="entry name" value="28S ribosomal protein S9, mitochondrial"/>
    <property type="match status" value="1"/>
</dbReference>